<dbReference type="Proteomes" id="UP000094527">
    <property type="component" value="Unassembled WGS sequence"/>
</dbReference>
<dbReference type="GO" id="GO:0080008">
    <property type="term" value="C:Cul4-RING E3 ubiquitin ligase complex"/>
    <property type="evidence" value="ECO:0007669"/>
    <property type="project" value="TreeGrafter"/>
</dbReference>
<dbReference type="SUPFAM" id="SSF50978">
    <property type="entry name" value="WD40 repeat-like"/>
    <property type="match status" value="1"/>
</dbReference>
<feature type="compositionally biased region" description="Polar residues" evidence="4">
    <location>
        <begin position="50"/>
        <end position="124"/>
    </location>
</feature>
<dbReference type="OMA" id="SHEFCIS"/>
<dbReference type="PROSITE" id="PS50082">
    <property type="entry name" value="WD_REPEATS_2"/>
    <property type="match status" value="1"/>
</dbReference>
<keyword evidence="6" id="KW-1185">Reference proteome</keyword>
<dbReference type="Gene3D" id="2.130.10.10">
    <property type="entry name" value="YVTN repeat-like/Quinoprotein amine dehydrogenase"/>
    <property type="match status" value="1"/>
</dbReference>
<feature type="region of interest" description="Disordered" evidence="4">
    <location>
        <begin position="499"/>
        <end position="519"/>
    </location>
</feature>
<dbReference type="SMART" id="SM00320">
    <property type="entry name" value="WD40"/>
    <property type="match status" value="7"/>
</dbReference>
<sequence length="744" mass="82016">MWVICERGECIAGRGFSAKDESVPESPSTSSGVQPTPPGENSVKMMAEVCSTNSSDQVRTEQSSTSEQNPNSVSDNSVGSATNSEFEIKRINSTNRNYRSSQVVDSSEDSNSNGLFSSGTSTERGPNICSILEREILTELPVDEESQNGVELVPVSGQEEEPNGEVEAHQNTNENQSDEDNGPAGQEDEEILSDSDSDSSSLHLMDDDGNEQESTSESSDFILEDLEDPSAVRGRAETEPESNNEAQETAAKKKKMSSKSNQDLPQVLKKPKPKHSWNGPRELLNRELGYSSKMQPQTAEVFRSRFYGSLFSAERLELMKKLDGHNGCVNCLNFNYAGTKLASGSDDLTIKIWNYGLGKLLTSFQSGHRANVFQAKFLPLVGLDNMIVSCGRDNQVRLTELDETGEVASSRKLAQHKGPAHKLSVHPENPQVILSCGEDSVVYSIDIREEKPQRLLSVKEKSRKVALYSIHSNPLASYEFCVSGRDEYVRVYDARKLSTSTTSPSSSSADSSPGESSSPIVRRFCPQHLVDSRAKAHVTAAVYSYNGKEILGSYNDENIYLFDSSHSDMADCTKVYEGHRNSATVKGVNFFGDKSQFVISGSDCGHVFIWDKETESIVNFFRGDENGVVNCLEPHPGAPILATSGLDDDVKIWIPSNEKQPKMGDLTATVRRNLKKRQEDLDDHALDGHMMWALLNHMRQAERQRRRDAGGNVSGSSSDDDDDDDDNEDGEADFHYRSNDCRIA</sequence>
<organism evidence="5 6">
    <name type="scientific">Orchesella cincta</name>
    <name type="common">Springtail</name>
    <name type="synonym">Podura cincta</name>
    <dbReference type="NCBI Taxonomy" id="48709"/>
    <lineage>
        <taxon>Eukaryota</taxon>
        <taxon>Metazoa</taxon>
        <taxon>Ecdysozoa</taxon>
        <taxon>Arthropoda</taxon>
        <taxon>Hexapoda</taxon>
        <taxon>Collembola</taxon>
        <taxon>Entomobryomorpha</taxon>
        <taxon>Entomobryoidea</taxon>
        <taxon>Orchesellidae</taxon>
        <taxon>Orchesellinae</taxon>
        <taxon>Orchesella</taxon>
    </lineage>
</organism>
<feature type="compositionally biased region" description="Basic and acidic residues" evidence="4">
    <location>
        <begin position="732"/>
        <end position="744"/>
    </location>
</feature>
<dbReference type="PANTHER" id="PTHR15574">
    <property type="entry name" value="WD REPEAT DOMAIN-CONTAINING FAMILY"/>
    <property type="match status" value="1"/>
</dbReference>
<dbReference type="InterPro" id="IPR045151">
    <property type="entry name" value="DCAF8"/>
</dbReference>
<dbReference type="STRING" id="48709.A0A1D2N8I3"/>
<feature type="region of interest" description="Disordered" evidence="4">
    <location>
        <begin position="702"/>
        <end position="744"/>
    </location>
</feature>
<evidence type="ECO:0000256" key="4">
    <source>
        <dbReference type="SAM" id="MobiDB-lite"/>
    </source>
</evidence>
<evidence type="ECO:0000256" key="3">
    <source>
        <dbReference type="PROSITE-ProRule" id="PRU00221"/>
    </source>
</evidence>
<reference evidence="5 6" key="1">
    <citation type="journal article" date="2016" name="Genome Biol. Evol.">
        <title>Gene Family Evolution Reflects Adaptation to Soil Environmental Stressors in the Genome of the Collembolan Orchesella cincta.</title>
        <authorList>
            <person name="Faddeeva-Vakhrusheva A."/>
            <person name="Derks M.F."/>
            <person name="Anvar S.Y."/>
            <person name="Agamennone V."/>
            <person name="Suring W."/>
            <person name="Smit S."/>
            <person name="van Straalen N.M."/>
            <person name="Roelofs D."/>
        </authorList>
    </citation>
    <scope>NUCLEOTIDE SEQUENCE [LARGE SCALE GENOMIC DNA]</scope>
    <source>
        <tissue evidence="5">Mixed pool</tissue>
    </source>
</reference>
<accession>A0A1D2N8I3</accession>
<gene>
    <name evidence="5" type="ORF">Ocin01_05286</name>
</gene>
<dbReference type="InterPro" id="IPR015943">
    <property type="entry name" value="WD40/YVTN_repeat-like_dom_sf"/>
</dbReference>
<dbReference type="GO" id="GO:0005737">
    <property type="term" value="C:cytoplasm"/>
    <property type="evidence" value="ECO:0007669"/>
    <property type="project" value="TreeGrafter"/>
</dbReference>
<dbReference type="AlphaFoldDB" id="A0A1D2N8I3"/>
<dbReference type="PROSITE" id="PS50294">
    <property type="entry name" value="WD_REPEATS_REGION"/>
    <property type="match status" value="1"/>
</dbReference>
<name>A0A1D2N8I3_ORCCI</name>
<dbReference type="EMBL" id="LJIJ01000154">
    <property type="protein sequence ID" value="ODN01395.1"/>
    <property type="molecule type" value="Genomic_DNA"/>
</dbReference>
<protein>
    <submittedName>
        <fullName evidence="5">DDB1-and CUL4-associated factor 8</fullName>
    </submittedName>
</protein>
<evidence type="ECO:0000256" key="2">
    <source>
        <dbReference type="ARBA" id="ARBA00022737"/>
    </source>
</evidence>
<dbReference type="InterPro" id="IPR036322">
    <property type="entry name" value="WD40_repeat_dom_sf"/>
</dbReference>
<feature type="region of interest" description="Disordered" evidence="4">
    <location>
        <begin position="14"/>
        <end position="281"/>
    </location>
</feature>
<evidence type="ECO:0000313" key="5">
    <source>
        <dbReference type="EMBL" id="ODN01395.1"/>
    </source>
</evidence>
<feature type="compositionally biased region" description="Acidic residues" evidence="4">
    <location>
        <begin position="718"/>
        <end position="731"/>
    </location>
</feature>
<keyword evidence="2" id="KW-0677">Repeat</keyword>
<dbReference type="Pfam" id="PF00400">
    <property type="entry name" value="WD40"/>
    <property type="match status" value="3"/>
</dbReference>
<dbReference type="PANTHER" id="PTHR15574:SF21">
    <property type="entry name" value="DDB1- AND CUL4-ASSOCIATED FACTOR 8"/>
    <property type="match status" value="1"/>
</dbReference>
<evidence type="ECO:0000313" key="6">
    <source>
        <dbReference type="Proteomes" id="UP000094527"/>
    </source>
</evidence>
<proteinExistence type="predicted"/>
<feature type="compositionally biased region" description="Acidic residues" evidence="4">
    <location>
        <begin position="176"/>
        <end position="197"/>
    </location>
</feature>
<dbReference type="OrthoDB" id="4869960at2759"/>
<keyword evidence="1 3" id="KW-0853">WD repeat</keyword>
<dbReference type="InterPro" id="IPR001680">
    <property type="entry name" value="WD40_rpt"/>
</dbReference>
<feature type="compositionally biased region" description="Polar residues" evidence="4">
    <location>
        <begin position="25"/>
        <end position="34"/>
    </location>
</feature>
<evidence type="ECO:0000256" key="1">
    <source>
        <dbReference type="ARBA" id="ARBA00022574"/>
    </source>
</evidence>
<feature type="repeat" description="WD" evidence="3">
    <location>
        <begin position="322"/>
        <end position="363"/>
    </location>
</feature>
<comment type="caution">
    <text evidence="5">The sequence shown here is derived from an EMBL/GenBank/DDBJ whole genome shotgun (WGS) entry which is preliminary data.</text>
</comment>